<feature type="transmembrane region" description="Helical" evidence="6">
    <location>
        <begin position="12"/>
        <end position="34"/>
    </location>
</feature>
<keyword evidence="4 6" id="KW-1133">Transmembrane helix</keyword>
<dbReference type="Proteomes" id="UP000036097">
    <property type="component" value="Unassembled WGS sequence"/>
</dbReference>
<evidence type="ECO:0000256" key="4">
    <source>
        <dbReference type="ARBA" id="ARBA00022989"/>
    </source>
</evidence>
<evidence type="ECO:0000259" key="7">
    <source>
        <dbReference type="Pfam" id="PF12698"/>
    </source>
</evidence>
<keyword evidence="5 6" id="KW-0472">Membrane</keyword>
<dbReference type="PANTHER" id="PTHR30294:SF46">
    <property type="entry name" value="ABC TRANSPORTER PERMEASE"/>
    <property type="match status" value="1"/>
</dbReference>
<dbReference type="Gene3D" id="3.40.1710.10">
    <property type="entry name" value="abc type-2 transporter like domain"/>
    <property type="match status" value="1"/>
</dbReference>
<organism evidence="8 9">
    <name type="scientific">Photobacterium aquae</name>
    <dbReference type="NCBI Taxonomy" id="1195763"/>
    <lineage>
        <taxon>Bacteria</taxon>
        <taxon>Pseudomonadati</taxon>
        <taxon>Pseudomonadota</taxon>
        <taxon>Gammaproteobacteria</taxon>
        <taxon>Vibrionales</taxon>
        <taxon>Vibrionaceae</taxon>
        <taxon>Photobacterium</taxon>
    </lineage>
</organism>
<dbReference type="InterPro" id="IPR051449">
    <property type="entry name" value="ABC-2_transporter_component"/>
</dbReference>
<keyword evidence="2" id="KW-1003">Cell membrane</keyword>
<evidence type="ECO:0000256" key="2">
    <source>
        <dbReference type="ARBA" id="ARBA00022475"/>
    </source>
</evidence>
<sequence length="389" mass="43094">MSWRALFKFELRAIFTNQSLLFTVFGGVLIYSFLYPQPYIKQLPREQQIVVVNLDNTQLSRQLVRMVDATPQVKVAAHAGALAEAKTMINAGEVQGLLLIPDHFNRDLLMGKSPTLAYAGDAAYFLVYGTIVEGLANAGGTMGAQAKVARMVMGGENLELAADHYTAIKLNAQPVFNPTMGYINYVVPAVFVLILHQTLLIAVALLGGGQGEYYRAGHTGYWVQYPAWRVLLVRGICFTLIYIPLLMYYFGFSFEYYGISRLASIYHLVLIAVPFLLAVIFLGMIVGQLIPRRELATVVVLLSSLPLVFSAGFIWPVEMIPDGIVALAQLAPSTPAINAFLRLNQMGAEFNQVIGWWGQLWVQTVVYGVIATWLIVRVKRRGKTPIKLS</sequence>
<dbReference type="RefSeq" id="WP_047880421.1">
    <property type="nucleotide sequence ID" value="NZ_LDOT01000030.1"/>
</dbReference>
<dbReference type="GO" id="GO:0140359">
    <property type="term" value="F:ABC-type transporter activity"/>
    <property type="evidence" value="ECO:0007669"/>
    <property type="project" value="InterPro"/>
</dbReference>
<dbReference type="STRING" id="1195763.ABT56_18690"/>
<feature type="domain" description="ABC-2 type transporter transmembrane" evidence="7">
    <location>
        <begin position="20"/>
        <end position="372"/>
    </location>
</feature>
<comment type="caution">
    <text evidence="8">The sequence shown here is derived from an EMBL/GenBank/DDBJ whole genome shotgun (WGS) entry which is preliminary data.</text>
</comment>
<feature type="transmembrane region" description="Helical" evidence="6">
    <location>
        <begin position="295"/>
        <end position="315"/>
    </location>
</feature>
<feature type="transmembrane region" description="Helical" evidence="6">
    <location>
        <begin position="356"/>
        <end position="376"/>
    </location>
</feature>
<feature type="transmembrane region" description="Helical" evidence="6">
    <location>
        <begin position="182"/>
        <end position="206"/>
    </location>
</feature>
<comment type="subcellular location">
    <subcellularLocation>
        <location evidence="1">Cell membrane</location>
        <topology evidence="1">Multi-pass membrane protein</topology>
    </subcellularLocation>
</comment>
<evidence type="ECO:0000313" key="9">
    <source>
        <dbReference type="Proteomes" id="UP000036097"/>
    </source>
</evidence>
<reference evidence="8 9" key="1">
    <citation type="submission" date="2015-05" db="EMBL/GenBank/DDBJ databases">
        <title>Photobacterium galathea sp. nov.</title>
        <authorList>
            <person name="Machado H."/>
            <person name="Gram L."/>
        </authorList>
    </citation>
    <scope>NUCLEOTIDE SEQUENCE [LARGE SCALE GENOMIC DNA]</scope>
    <source>
        <strain evidence="8 9">CGMCC 1.12159</strain>
    </source>
</reference>
<feature type="transmembrane region" description="Helical" evidence="6">
    <location>
        <begin position="227"/>
        <end position="251"/>
    </location>
</feature>
<evidence type="ECO:0000256" key="6">
    <source>
        <dbReference type="SAM" id="Phobius"/>
    </source>
</evidence>
<dbReference type="PANTHER" id="PTHR30294">
    <property type="entry name" value="MEMBRANE COMPONENT OF ABC TRANSPORTER YHHJ-RELATED"/>
    <property type="match status" value="1"/>
</dbReference>
<dbReference type="GO" id="GO:0005886">
    <property type="term" value="C:plasma membrane"/>
    <property type="evidence" value="ECO:0007669"/>
    <property type="project" value="UniProtKB-SubCell"/>
</dbReference>
<proteinExistence type="predicted"/>
<gene>
    <name evidence="8" type="ORF">ABT56_18690</name>
</gene>
<evidence type="ECO:0000256" key="3">
    <source>
        <dbReference type="ARBA" id="ARBA00022692"/>
    </source>
</evidence>
<name>A0A0J1GVF3_9GAMM</name>
<evidence type="ECO:0000256" key="5">
    <source>
        <dbReference type="ARBA" id="ARBA00023136"/>
    </source>
</evidence>
<dbReference type="AlphaFoldDB" id="A0A0J1GVF3"/>
<feature type="transmembrane region" description="Helical" evidence="6">
    <location>
        <begin position="263"/>
        <end position="283"/>
    </location>
</feature>
<dbReference type="OrthoDB" id="9811522at2"/>
<evidence type="ECO:0000256" key="1">
    <source>
        <dbReference type="ARBA" id="ARBA00004651"/>
    </source>
</evidence>
<dbReference type="EMBL" id="LDOT01000030">
    <property type="protein sequence ID" value="KLV03621.1"/>
    <property type="molecule type" value="Genomic_DNA"/>
</dbReference>
<dbReference type="InterPro" id="IPR013525">
    <property type="entry name" value="ABC2_TM"/>
</dbReference>
<accession>A0A0J1GVF3</accession>
<keyword evidence="9" id="KW-1185">Reference proteome</keyword>
<evidence type="ECO:0000313" key="8">
    <source>
        <dbReference type="EMBL" id="KLV03621.1"/>
    </source>
</evidence>
<dbReference type="Pfam" id="PF12698">
    <property type="entry name" value="ABC2_membrane_3"/>
    <property type="match status" value="1"/>
</dbReference>
<dbReference type="PATRIC" id="fig|1195763.3.peg.3996"/>
<keyword evidence="3 6" id="KW-0812">Transmembrane</keyword>
<protein>
    <submittedName>
        <fullName evidence="8">ABC transporter</fullName>
    </submittedName>
</protein>